<dbReference type="InterPro" id="IPR000182">
    <property type="entry name" value="GNAT_dom"/>
</dbReference>
<dbReference type="PANTHER" id="PTHR43610">
    <property type="entry name" value="BLL6696 PROTEIN"/>
    <property type="match status" value="1"/>
</dbReference>
<dbReference type="Gene3D" id="3.40.630.30">
    <property type="match status" value="1"/>
</dbReference>
<proteinExistence type="predicted"/>
<dbReference type="Pfam" id="PF13302">
    <property type="entry name" value="Acetyltransf_3"/>
    <property type="match status" value="1"/>
</dbReference>
<reference evidence="2 3" key="1">
    <citation type="submission" date="2021-06" db="EMBL/GenBank/DDBJ databases">
        <title>Whole genome sequences of Flavobacterium sp. KK2020170 and assembly.</title>
        <authorList>
            <person name="Kitahara K."/>
            <person name="Miyoshi S."/>
            <person name="Uesaka K."/>
        </authorList>
    </citation>
    <scope>NUCLEOTIDE SEQUENCE [LARGE SCALE GENOMIC DNA]</scope>
    <source>
        <strain evidence="2 3">KK2020170</strain>
    </source>
</reference>
<organism evidence="2 3">
    <name type="scientific">Flavobacterium okayamense</name>
    <dbReference type="NCBI Taxonomy" id="2830782"/>
    <lineage>
        <taxon>Bacteria</taxon>
        <taxon>Pseudomonadati</taxon>
        <taxon>Bacteroidota</taxon>
        <taxon>Flavobacteriia</taxon>
        <taxon>Flavobacteriales</taxon>
        <taxon>Flavobacteriaceae</taxon>
        <taxon>Flavobacterium</taxon>
    </lineage>
</organism>
<dbReference type="PANTHER" id="PTHR43610:SF1">
    <property type="entry name" value="N-ACETYLTRANSFERASE DOMAIN-CONTAINING PROTEIN"/>
    <property type="match status" value="1"/>
</dbReference>
<dbReference type="Proteomes" id="UP000825258">
    <property type="component" value="Chromosome"/>
</dbReference>
<name>A0ABN6HWH6_9FLAO</name>
<dbReference type="PROSITE" id="PS51186">
    <property type="entry name" value="GNAT"/>
    <property type="match status" value="1"/>
</dbReference>
<evidence type="ECO:0000313" key="3">
    <source>
        <dbReference type="Proteomes" id="UP000825258"/>
    </source>
</evidence>
<feature type="domain" description="N-acetyltransferase" evidence="1">
    <location>
        <begin position="12"/>
        <end position="167"/>
    </location>
</feature>
<dbReference type="SUPFAM" id="SSF55729">
    <property type="entry name" value="Acyl-CoA N-acyltransferases (Nat)"/>
    <property type="match status" value="1"/>
</dbReference>
<dbReference type="RefSeq" id="WP_221258829.1">
    <property type="nucleotide sequence ID" value="NZ_AP024749.1"/>
</dbReference>
<sequence>MNLQPILHNELVTLIPLQKGDFDELYNIASDELLWEQHPNNDRFKKEVFEEFFNKAIESKGAFKIIDTVSNQVIGSTRFYNYDANLKTIVIGYTFIDRSLWGTNYNSTVKHLMMDYAFHFVENIHFHVGETNFRSQKAVEKLGGKKIGEIKDDTSPKTNWIYEINKKSY</sequence>
<dbReference type="InterPro" id="IPR016181">
    <property type="entry name" value="Acyl_CoA_acyltransferase"/>
</dbReference>
<evidence type="ECO:0000259" key="1">
    <source>
        <dbReference type="PROSITE" id="PS51186"/>
    </source>
</evidence>
<dbReference type="EMBL" id="AP024749">
    <property type="protein sequence ID" value="BCY27191.1"/>
    <property type="molecule type" value="Genomic_DNA"/>
</dbReference>
<evidence type="ECO:0000313" key="2">
    <source>
        <dbReference type="EMBL" id="BCY27191.1"/>
    </source>
</evidence>
<keyword evidence="3" id="KW-1185">Reference proteome</keyword>
<accession>A0ABN6HWH6</accession>
<protein>
    <recommendedName>
        <fullName evidence="1">N-acetyltransferase domain-containing protein</fullName>
    </recommendedName>
</protein>
<gene>
    <name evidence="2" type="ORF">KK2020170_00590</name>
</gene>